<evidence type="ECO:0000259" key="7">
    <source>
        <dbReference type="Pfam" id="PF07980"/>
    </source>
</evidence>
<dbReference type="InterPro" id="IPR011990">
    <property type="entry name" value="TPR-like_helical_dom_sf"/>
</dbReference>
<dbReference type="STRING" id="623280.SAMN05660226_02273"/>
<dbReference type="Proteomes" id="UP000190541">
    <property type="component" value="Unassembled WGS sequence"/>
</dbReference>
<comment type="similarity">
    <text evidence="2">Belongs to the SusD family.</text>
</comment>
<proteinExistence type="inferred from homology"/>
<feature type="chain" id="PRO_5012391481" evidence="6">
    <location>
        <begin position="25"/>
        <end position="455"/>
    </location>
</feature>
<dbReference type="RefSeq" id="WP_079716944.1">
    <property type="nucleotide sequence ID" value="NZ_FUYS01000004.1"/>
</dbReference>
<dbReference type="SUPFAM" id="SSF48452">
    <property type="entry name" value="TPR-like"/>
    <property type="match status" value="1"/>
</dbReference>
<dbReference type="GO" id="GO:0009279">
    <property type="term" value="C:cell outer membrane"/>
    <property type="evidence" value="ECO:0007669"/>
    <property type="project" value="UniProtKB-SubCell"/>
</dbReference>
<comment type="subcellular location">
    <subcellularLocation>
        <location evidence="1">Cell outer membrane</location>
    </subcellularLocation>
</comment>
<evidence type="ECO:0000256" key="5">
    <source>
        <dbReference type="ARBA" id="ARBA00023237"/>
    </source>
</evidence>
<keyword evidence="5" id="KW-0998">Cell outer membrane</keyword>
<evidence type="ECO:0000256" key="1">
    <source>
        <dbReference type="ARBA" id="ARBA00004442"/>
    </source>
</evidence>
<keyword evidence="4" id="KW-0472">Membrane</keyword>
<evidence type="ECO:0000256" key="2">
    <source>
        <dbReference type="ARBA" id="ARBA00006275"/>
    </source>
</evidence>
<gene>
    <name evidence="9" type="ORF">SAMN05660226_02273</name>
</gene>
<dbReference type="InterPro" id="IPR033985">
    <property type="entry name" value="SusD-like_N"/>
</dbReference>
<dbReference type="Pfam" id="PF14322">
    <property type="entry name" value="SusD-like_3"/>
    <property type="match status" value="1"/>
</dbReference>
<feature type="signal peptide" evidence="6">
    <location>
        <begin position="1"/>
        <end position="24"/>
    </location>
</feature>
<protein>
    <submittedName>
        <fullName evidence="9">SusD family protein</fullName>
    </submittedName>
</protein>
<evidence type="ECO:0000259" key="8">
    <source>
        <dbReference type="Pfam" id="PF14322"/>
    </source>
</evidence>
<dbReference type="AlphaFoldDB" id="A0A1T5CJI4"/>
<name>A0A1T5CJI4_9SPHI</name>
<dbReference type="EMBL" id="FUYS01000004">
    <property type="protein sequence ID" value="SKB59609.1"/>
    <property type="molecule type" value="Genomic_DNA"/>
</dbReference>
<keyword evidence="10" id="KW-1185">Reference proteome</keyword>
<evidence type="ECO:0000256" key="3">
    <source>
        <dbReference type="ARBA" id="ARBA00022729"/>
    </source>
</evidence>
<dbReference type="PROSITE" id="PS51257">
    <property type="entry name" value="PROKAR_LIPOPROTEIN"/>
    <property type="match status" value="1"/>
</dbReference>
<keyword evidence="3 6" id="KW-0732">Signal</keyword>
<evidence type="ECO:0000256" key="6">
    <source>
        <dbReference type="SAM" id="SignalP"/>
    </source>
</evidence>
<evidence type="ECO:0000256" key="4">
    <source>
        <dbReference type="ARBA" id="ARBA00023136"/>
    </source>
</evidence>
<evidence type="ECO:0000313" key="9">
    <source>
        <dbReference type="EMBL" id="SKB59609.1"/>
    </source>
</evidence>
<dbReference type="InterPro" id="IPR012944">
    <property type="entry name" value="SusD_RagB_dom"/>
</dbReference>
<feature type="domain" description="RagB/SusD" evidence="7">
    <location>
        <begin position="331"/>
        <end position="455"/>
    </location>
</feature>
<sequence length="455" mass="50497">MKNSIKISLWSAVSAMLMSCESFVDINPSPQMMESKDVFTTGRTAEAAVDGVYAFMRTSSPSLLNGALSIYCGLAADELQVSSENELYSPFYHNALQSGNSTVSYQLWDVPYQTIYRCNSILEQLDMSASLPAGIKHTLAGEMKLVRALHYMYLANLFGKVPLVLNTDYETNAKLGGSAIDEVRQQVIRDLREASNLLPEAYRGVGKIRPNKWAALALLARAYIYAGEYTDAQVVASAVIDANEYGLVADLQDVFGINSAETIWEIAPPNNTGNTAEAGALLPPGAGAAPAVLPTPSLVAVFDADDRRMRWFSSQEAIGQNEAYINKYRYQTYDATMEYLVVCRLAEQYLIRAESRIQSRDLEGARADINVIRLRAGIDTLTTLDETLLMEALREERRRELIAEWGHRWFDLIRWGMADDVLGAAKPGWKATAALFPIPYEQLLYNPYLTQNAGY</sequence>
<dbReference type="OrthoDB" id="621570at2"/>
<evidence type="ECO:0000313" key="10">
    <source>
        <dbReference type="Proteomes" id="UP000190541"/>
    </source>
</evidence>
<feature type="domain" description="SusD-like N-terminal" evidence="8">
    <location>
        <begin position="88"/>
        <end position="223"/>
    </location>
</feature>
<dbReference type="Pfam" id="PF07980">
    <property type="entry name" value="SusD_RagB"/>
    <property type="match status" value="1"/>
</dbReference>
<accession>A0A1T5CJI4</accession>
<reference evidence="9 10" key="1">
    <citation type="submission" date="2017-02" db="EMBL/GenBank/DDBJ databases">
        <authorList>
            <person name="Peterson S.W."/>
        </authorList>
    </citation>
    <scope>NUCLEOTIDE SEQUENCE [LARGE SCALE GENOMIC DNA]</scope>
    <source>
        <strain evidence="9 10">DSM 22899</strain>
    </source>
</reference>
<organism evidence="9 10">
    <name type="scientific">Parapedobacter luteus</name>
    <dbReference type="NCBI Taxonomy" id="623280"/>
    <lineage>
        <taxon>Bacteria</taxon>
        <taxon>Pseudomonadati</taxon>
        <taxon>Bacteroidota</taxon>
        <taxon>Sphingobacteriia</taxon>
        <taxon>Sphingobacteriales</taxon>
        <taxon>Sphingobacteriaceae</taxon>
        <taxon>Parapedobacter</taxon>
    </lineage>
</organism>
<dbReference type="Gene3D" id="1.25.40.390">
    <property type="match status" value="1"/>
</dbReference>